<evidence type="ECO:0000313" key="2">
    <source>
        <dbReference type="Proteomes" id="UP000297975"/>
    </source>
</evidence>
<name>A0A4Y8IL25_9BACI</name>
<evidence type="ECO:0000313" key="1">
    <source>
        <dbReference type="EMBL" id="TFB21788.1"/>
    </source>
</evidence>
<dbReference type="RefSeq" id="WP_134339932.1">
    <property type="nucleotide sequence ID" value="NZ_SOPW01000007.1"/>
</dbReference>
<dbReference type="Gene3D" id="3.40.50.1240">
    <property type="entry name" value="Phosphoglycerate mutase-like"/>
    <property type="match status" value="1"/>
</dbReference>
<dbReference type="PANTHER" id="PTHR48100:SF1">
    <property type="entry name" value="HISTIDINE PHOSPHATASE FAMILY PROTEIN-RELATED"/>
    <property type="match status" value="1"/>
</dbReference>
<dbReference type="InterPro" id="IPR050275">
    <property type="entry name" value="PGM_Phosphatase"/>
</dbReference>
<dbReference type="CDD" id="cd07067">
    <property type="entry name" value="HP_PGM_like"/>
    <property type="match status" value="1"/>
</dbReference>
<dbReference type="AlphaFoldDB" id="A0A4Y8IL25"/>
<reference evidence="1 2" key="1">
    <citation type="submission" date="2019-03" db="EMBL/GenBank/DDBJ databases">
        <authorList>
            <person name="He R.-H."/>
        </authorList>
    </citation>
    <scope>NUCLEOTIDE SEQUENCE [LARGE SCALE GENOMIC DNA]</scope>
    <source>
        <strain evidence="2">SH 714</strain>
    </source>
</reference>
<dbReference type="SUPFAM" id="SSF53254">
    <property type="entry name" value="Phosphoglycerate mutase-like"/>
    <property type="match status" value="1"/>
</dbReference>
<dbReference type="SMART" id="SM00855">
    <property type="entry name" value="PGAM"/>
    <property type="match status" value="1"/>
</dbReference>
<keyword evidence="2" id="KW-1185">Reference proteome</keyword>
<dbReference type="OrthoDB" id="512570at2"/>
<accession>A0A4Y8IL25</accession>
<dbReference type="PANTHER" id="PTHR48100">
    <property type="entry name" value="BROAD-SPECIFICITY PHOSPHATASE YOR283W-RELATED"/>
    <property type="match status" value="1"/>
</dbReference>
<gene>
    <name evidence="1" type="ORF">E3U55_08155</name>
</gene>
<dbReference type="InterPro" id="IPR029033">
    <property type="entry name" value="His_PPase_superfam"/>
</dbReference>
<comment type="caution">
    <text evidence="1">The sequence shown here is derived from an EMBL/GenBank/DDBJ whole genome shotgun (WGS) entry which is preliminary data.</text>
</comment>
<dbReference type="EMBL" id="SOPW01000007">
    <property type="protein sequence ID" value="TFB21788.1"/>
    <property type="molecule type" value="Genomic_DNA"/>
</dbReference>
<dbReference type="Proteomes" id="UP000297975">
    <property type="component" value="Unassembled WGS sequence"/>
</dbReference>
<dbReference type="GO" id="GO:0005737">
    <property type="term" value="C:cytoplasm"/>
    <property type="evidence" value="ECO:0007669"/>
    <property type="project" value="TreeGrafter"/>
</dbReference>
<dbReference type="GO" id="GO:0016791">
    <property type="term" value="F:phosphatase activity"/>
    <property type="evidence" value="ECO:0007669"/>
    <property type="project" value="TreeGrafter"/>
</dbReference>
<sequence length="178" mass="20570">MEKVIYLVRHCEATGQSPDAELTAEGREQALALAEFFKDKQVNQIISSPYNRAIQSIMPTAEEKELDLFVHKNLRERALSKEHLVDWEEKLKESFKDFHKKLPGGESNSEATERFLPILDDIKLGSNKTTILVTHGNLMTLILHLFNSNYGFNDWKNLTNPDVYKIEIGKNNQLERIW</sequence>
<dbReference type="Pfam" id="PF00300">
    <property type="entry name" value="His_Phos_1"/>
    <property type="match status" value="1"/>
</dbReference>
<protein>
    <submittedName>
        <fullName evidence="1">Histidine phosphatase family protein</fullName>
    </submittedName>
</protein>
<dbReference type="InterPro" id="IPR013078">
    <property type="entry name" value="His_Pase_superF_clade-1"/>
</dbReference>
<proteinExistence type="predicted"/>
<organism evidence="1 2">
    <name type="scientific">Filobacillus milosensis</name>
    <dbReference type="NCBI Taxonomy" id="94137"/>
    <lineage>
        <taxon>Bacteria</taxon>
        <taxon>Bacillati</taxon>
        <taxon>Bacillota</taxon>
        <taxon>Bacilli</taxon>
        <taxon>Bacillales</taxon>
        <taxon>Bacillaceae</taxon>
        <taxon>Filobacillus</taxon>
    </lineage>
</organism>